<dbReference type="Proteomes" id="UP000198870">
    <property type="component" value="Unassembled WGS sequence"/>
</dbReference>
<dbReference type="InterPro" id="IPR025997">
    <property type="entry name" value="SBP_2_dom"/>
</dbReference>
<comment type="similarity">
    <text evidence="2">Belongs to the bacterial solute-binding protein 2 family.</text>
</comment>
<dbReference type="PANTHER" id="PTHR46847:SF1">
    <property type="entry name" value="D-ALLOSE-BINDING PERIPLASMIC PROTEIN-RELATED"/>
    <property type="match status" value="1"/>
</dbReference>
<dbReference type="EMBL" id="FMUX01000007">
    <property type="protein sequence ID" value="SCY34673.1"/>
    <property type="molecule type" value="Genomic_DNA"/>
</dbReference>
<dbReference type="OrthoDB" id="257716at2"/>
<dbReference type="CDD" id="cd19966">
    <property type="entry name" value="PBP1_ABC_sugar_binding-like"/>
    <property type="match status" value="1"/>
</dbReference>
<keyword evidence="3 4" id="KW-0732">Signal</keyword>
<gene>
    <name evidence="6" type="ORF">SAMN05216233_107165</name>
</gene>
<evidence type="ECO:0000313" key="6">
    <source>
        <dbReference type="EMBL" id="SCY34673.1"/>
    </source>
</evidence>
<evidence type="ECO:0000313" key="7">
    <source>
        <dbReference type="Proteomes" id="UP000198870"/>
    </source>
</evidence>
<keyword evidence="7" id="KW-1185">Reference proteome</keyword>
<sequence length="328" mass="34913">MIKRLLTLALLLFTAVPLASAGEMPKTGNGMHIWFDTGGPVGGTYNTVVYNGAKAAASDIGARISFVYSDWSPEKMIENFKKALAEKPTGIVVMGLPGDSAFAPFIDEARQHGILVTTVDTPLPKTQGKYQADGFGFIGPDNYTQGKSMATECLQRFGLKKGDRAFVWGLKRLPTRGRRALGILEVLEGAGVTVDYLEISPEIDKDPSLGTPVVTGYLASHPDCKLMVVDHGALTAQMENFLRAAAVKPDEIHVAGFSLSPATATAIKNGYVDLIGDAQPFLLGYFSVLQIALTEKYGFSGLNIDTGGGFIGADNLSLIAPLAKKGLR</sequence>
<protein>
    <submittedName>
        <fullName evidence="6">Monosaccharide ABC transporter substrate-binding protein, CUT2 family</fullName>
    </submittedName>
</protein>
<comment type="subcellular location">
    <subcellularLocation>
        <location evidence="1">Cell envelope</location>
    </subcellularLocation>
</comment>
<dbReference type="GO" id="GO:0030313">
    <property type="term" value="C:cell envelope"/>
    <property type="evidence" value="ECO:0007669"/>
    <property type="project" value="UniProtKB-SubCell"/>
</dbReference>
<dbReference type="STRING" id="419481.SAMN05216233_107165"/>
<evidence type="ECO:0000256" key="4">
    <source>
        <dbReference type="SAM" id="SignalP"/>
    </source>
</evidence>
<accession>A0A1G5F624</accession>
<dbReference type="AlphaFoldDB" id="A0A1G5F624"/>
<dbReference type="PANTHER" id="PTHR46847">
    <property type="entry name" value="D-ALLOSE-BINDING PERIPLASMIC PROTEIN-RELATED"/>
    <property type="match status" value="1"/>
</dbReference>
<evidence type="ECO:0000256" key="2">
    <source>
        <dbReference type="ARBA" id="ARBA00007639"/>
    </source>
</evidence>
<dbReference type="Gene3D" id="3.40.50.2300">
    <property type="match status" value="2"/>
</dbReference>
<dbReference type="InterPro" id="IPR028082">
    <property type="entry name" value="Peripla_BP_I"/>
</dbReference>
<dbReference type="RefSeq" id="WP_092210808.1">
    <property type="nucleotide sequence ID" value="NZ_FMUX01000007.1"/>
</dbReference>
<dbReference type="Pfam" id="PF13407">
    <property type="entry name" value="Peripla_BP_4"/>
    <property type="match status" value="1"/>
</dbReference>
<evidence type="ECO:0000259" key="5">
    <source>
        <dbReference type="Pfam" id="PF13407"/>
    </source>
</evidence>
<feature type="chain" id="PRO_5011562519" evidence="4">
    <location>
        <begin position="22"/>
        <end position="328"/>
    </location>
</feature>
<name>A0A1G5F624_9BACT</name>
<dbReference type="SUPFAM" id="SSF53822">
    <property type="entry name" value="Periplasmic binding protein-like I"/>
    <property type="match status" value="1"/>
</dbReference>
<organism evidence="6 7">
    <name type="scientific">Desulfoluna spongiiphila</name>
    <dbReference type="NCBI Taxonomy" id="419481"/>
    <lineage>
        <taxon>Bacteria</taxon>
        <taxon>Pseudomonadati</taxon>
        <taxon>Thermodesulfobacteriota</taxon>
        <taxon>Desulfobacteria</taxon>
        <taxon>Desulfobacterales</taxon>
        <taxon>Desulfolunaceae</taxon>
        <taxon>Desulfoluna</taxon>
    </lineage>
</organism>
<evidence type="ECO:0000256" key="3">
    <source>
        <dbReference type="ARBA" id="ARBA00022729"/>
    </source>
</evidence>
<feature type="domain" description="Periplasmic binding protein" evidence="5">
    <location>
        <begin position="43"/>
        <end position="288"/>
    </location>
</feature>
<dbReference type="GO" id="GO:0030246">
    <property type="term" value="F:carbohydrate binding"/>
    <property type="evidence" value="ECO:0007669"/>
    <property type="project" value="UniProtKB-ARBA"/>
</dbReference>
<feature type="signal peptide" evidence="4">
    <location>
        <begin position="1"/>
        <end position="21"/>
    </location>
</feature>
<proteinExistence type="inferred from homology"/>
<evidence type="ECO:0000256" key="1">
    <source>
        <dbReference type="ARBA" id="ARBA00004196"/>
    </source>
</evidence>
<reference evidence="6 7" key="1">
    <citation type="submission" date="2016-10" db="EMBL/GenBank/DDBJ databases">
        <authorList>
            <person name="de Groot N.N."/>
        </authorList>
    </citation>
    <scope>NUCLEOTIDE SEQUENCE [LARGE SCALE GENOMIC DNA]</scope>
    <source>
        <strain evidence="6 7">AA1</strain>
    </source>
</reference>